<evidence type="ECO:0000313" key="2">
    <source>
        <dbReference type="Proteomes" id="UP000838324"/>
    </source>
</evidence>
<name>A0ABM9CDA3_9BACL</name>
<evidence type="ECO:0000313" key="1">
    <source>
        <dbReference type="EMBL" id="CAH1208503.1"/>
    </source>
</evidence>
<dbReference type="EMBL" id="CAKMMG010000003">
    <property type="protein sequence ID" value="CAH1208503.1"/>
    <property type="molecule type" value="Genomic_DNA"/>
</dbReference>
<dbReference type="RefSeq" id="WP_236334626.1">
    <property type="nucleotide sequence ID" value="NZ_CAKMMG010000003.1"/>
</dbReference>
<sequence length="76" mass="9338">MATYKEIFDLHVQLLHIYEKNEMHQGANQKRINYFKKQLLLTEDIVQRIFVLNQLIKIHEKGREENVKWCAEEYFE</sequence>
<reference evidence="1" key="1">
    <citation type="submission" date="2022-01" db="EMBL/GenBank/DDBJ databases">
        <authorList>
            <person name="Criscuolo A."/>
        </authorList>
    </citation>
    <scope>NUCLEOTIDE SEQUENCE</scope>
    <source>
        <strain evidence="1">CIP111892</strain>
    </source>
</reference>
<proteinExistence type="predicted"/>
<organism evidence="1 2">
    <name type="scientific">Paenibacillus auburnensis</name>
    <dbReference type="NCBI Taxonomy" id="2905649"/>
    <lineage>
        <taxon>Bacteria</taxon>
        <taxon>Bacillati</taxon>
        <taxon>Bacillota</taxon>
        <taxon>Bacilli</taxon>
        <taxon>Bacillales</taxon>
        <taxon>Paenibacillaceae</taxon>
        <taxon>Paenibacillus</taxon>
    </lineage>
</organism>
<dbReference type="Proteomes" id="UP000838324">
    <property type="component" value="Unassembled WGS sequence"/>
</dbReference>
<accession>A0ABM9CDA3</accession>
<keyword evidence="2" id="KW-1185">Reference proteome</keyword>
<protein>
    <submittedName>
        <fullName evidence="1">Uncharacterized protein</fullName>
    </submittedName>
</protein>
<comment type="caution">
    <text evidence="1">The sequence shown here is derived from an EMBL/GenBank/DDBJ whole genome shotgun (WGS) entry which is preliminary data.</text>
</comment>
<gene>
    <name evidence="1" type="ORF">PAECIP111892_03122</name>
</gene>